<dbReference type="AlphaFoldDB" id="H1DG94"/>
<organism evidence="2 3">
    <name type="scientific">Odoribacter laneus YIT 12061</name>
    <dbReference type="NCBI Taxonomy" id="742817"/>
    <lineage>
        <taxon>Bacteria</taxon>
        <taxon>Pseudomonadati</taxon>
        <taxon>Bacteroidota</taxon>
        <taxon>Bacteroidia</taxon>
        <taxon>Bacteroidales</taxon>
        <taxon>Odoribacteraceae</taxon>
        <taxon>Odoribacter</taxon>
    </lineage>
</organism>
<dbReference type="InterPro" id="IPR041682">
    <property type="entry name" value="AAA_14"/>
</dbReference>
<dbReference type="EMBL" id="ADMC01000019">
    <property type="protein sequence ID" value="EHP48082.1"/>
    <property type="molecule type" value="Genomic_DNA"/>
</dbReference>
<dbReference type="Gene3D" id="3.40.50.300">
    <property type="entry name" value="P-loop containing nucleotide triphosphate hydrolases"/>
    <property type="match status" value="1"/>
</dbReference>
<keyword evidence="3" id="KW-1185">Reference proteome</keyword>
<reference evidence="2 3" key="1">
    <citation type="submission" date="2012-01" db="EMBL/GenBank/DDBJ databases">
        <title>The Genome Sequence of Odoribacter laneus YIT 12061.</title>
        <authorList>
            <consortium name="The Broad Institute Genome Sequencing Platform"/>
            <person name="Earl A."/>
            <person name="Ward D."/>
            <person name="Feldgarden M."/>
            <person name="Gevers D."/>
            <person name="Morotomi M."/>
            <person name="Young S.K."/>
            <person name="Zeng Q."/>
            <person name="Gargeya S."/>
            <person name="Fitzgerald M."/>
            <person name="Haas B."/>
            <person name="Abouelleil A."/>
            <person name="Alvarado L."/>
            <person name="Arachchi H.M."/>
            <person name="Berlin A."/>
            <person name="Chapman S.B."/>
            <person name="Gearin G."/>
            <person name="Goldberg J."/>
            <person name="Griggs A."/>
            <person name="Gujja S."/>
            <person name="Hansen M."/>
            <person name="Heiman D."/>
            <person name="Howarth C."/>
            <person name="Larimer J."/>
            <person name="Lui A."/>
            <person name="MacDonald P.J.P."/>
            <person name="McCowen C."/>
            <person name="Montmayeur A."/>
            <person name="Murphy C."/>
            <person name="Neiman D."/>
            <person name="Pearson M."/>
            <person name="Priest M."/>
            <person name="Roberts A."/>
            <person name="Saif S."/>
            <person name="Shea T."/>
            <person name="Sisk P."/>
            <person name="Stolte C."/>
            <person name="Sykes S."/>
            <person name="Wortman J."/>
            <person name="Nusbaum C."/>
            <person name="Birren B."/>
        </authorList>
    </citation>
    <scope>NUCLEOTIDE SEQUENCE [LARGE SCALE GENOMIC DNA]</scope>
    <source>
        <strain evidence="2 3">YIT 12061</strain>
    </source>
</reference>
<dbReference type="STRING" id="742817.HMPREF9449_01280"/>
<dbReference type="eggNOG" id="COG1373">
    <property type="taxonomic scope" value="Bacteria"/>
</dbReference>
<evidence type="ECO:0000313" key="2">
    <source>
        <dbReference type="EMBL" id="EHP48082.1"/>
    </source>
</evidence>
<dbReference type="GeneID" id="98068858"/>
<gene>
    <name evidence="2" type="ORF">HMPREF9449_01280</name>
</gene>
<dbReference type="HOGENOM" id="CLU_058017_0_0_10"/>
<evidence type="ECO:0000259" key="1">
    <source>
        <dbReference type="Pfam" id="PF13173"/>
    </source>
</evidence>
<dbReference type="Pfam" id="PF13173">
    <property type="entry name" value="AAA_14"/>
    <property type="match status" value="1"/>
</dbReference>
<evidence type="ECO:0000313" key="3">
    <source>
        <dbReference type="Proteomes" id="UP000004892"/>
    </source>
</evidence>
<protein>
    <recommendedName>
        <fullName evidence="1">AAA domain-containing protein</fullName>
    </recommendedName>
</protein>
<dbReference type="InterPro" id="IPR027417">
    <property type="entry name" value="P-loop_NTPase"/>
</dbReference>
<comment type="caution">
    <text evidence="2">The sequence shown here is derived from an EMBL/GenBank/DDBJ whole genome shotgun (WGS) entry which is preliminary data.</text>
</comment>
<dbReference type="RefSeq" id="WP_009136428.1">
    <property type="nucleotide sequence ID" value="NZ_JH594596.1"/>
</dbReference>
<dbReference type="PANTHER" id="PTHR42990">
    <property type="entry name" value="ATPASE"/>
    <property type="match status" value="1"/>
</dbReference>
<name>H1DG94_9BACT</name>
<dbReference type="PATRIC" id="fig|742817.3.peg.1359"/>
<proteinExistence type="predicted"/>
<feature type="domain" description="AAA" evidence="1">
    <location>
        <begin position="32"/>
        <end position="153"/>
    </location>
</feature>
<sequence length="392" mass="45541">MDSLRSTHITLLKERTSAIRRGLSDEINRNGRLIAIKGSRGVGKTNFLLEYCREYYAEDNSCLYININNLFFAAEGLYHFVERFYKLGGKVLLLDQVHKYPGWDKELLACYRSFPDLQIVFTISSIVRVKSNEYLKGIVEMYNLSGLSFREFLELETGIHFPVFSFQEIVENHEKIVNDILCRIRPLAYFGNYLRYGYYPIYLEEKSHIDYLLKNINLTLEFDIPYNNQIELKYLTKLKKLLYIVARDGNCTVNISKLSSEIGVSRATVLNYLYYMKNARLLTLLLPEEDGEDSGRKPNKLYIHNPNLLNAVCLDEVDTGVMHKTFLLSQLCPVHRINYSENADFLIDGTYNVNVCREGERSRNRREGIVMEDMAERGKGNIIPLWLAGFVY</sequence>
<dbReference type="SUPFAM" id="SSF52540">
    <property type="entry name" value="P-loop containing nucleoside triphosphate hydrolases"/>
    <property type="match status" value="1"/>
</dbReference>
<dbReference type="PANTHER" id="PTHR42990:SF1">
    <property type="entry name" value="AAA+ ATPASE DOMAIN-CONTAINING PROTEIN"/>
    <property type="match status" value="1"/>
</dbReference>
<accession>H1DG94</accession>
<dbReference type="Proteomes" id="UP000004892">
    <property type="component" value="Unassembled WGS sequence"/>
</dbReference>